<protein>
    <submittedName>
        <fullName evidence="3">RNA-binding protein S1</fullName>
    </submittedName>
</protein>
<feature type="compositionally biased region" description="Basic and acidic residues" evidence="1">
    <location>
        <begin position="127"/>
        <end position="159"/>
    </location>
</feature>
<dbReference type="PROSITE" id="PS50126">
    <property type="entry name" value="S1"/>
    <property type="match status" value="1"/>
</dbReference>
<accession>A0ABS1JFW5</accession>
<dbReference type="SUPFAM" id="SSF50249">
    <property type="entry name" value="Nucleic acid-binding proteins"/>
    <property type="match status" value="1"/>
</dbReference>
<comment type="caution">
    <text evidence="3">The sequence shown here is derived from an EMBL/GenBank/DDBJ whole genome shotgun (WGS) entry which is preliminary data.</text>
</comment>
<dbReference type="InterPro" id="IPR012340">
    <property type="entry name" value="NA-bd_OB-fold"/>
</dbReference>
<evidence type="ECO:0000313" key="4">
    <source>
        <dbReference type="Proteomes" id="UP000602284"/>
    </source>
</evidence>
<dbReference type="Gene3D" id="2.40.50.140">
    <property type="entry name" value="Nucleic acid-binding proteins"/>
    <property type="match status" value="1"/>
</dbReference>
<dbReference type="Pfam" id="PF00575">
    <property type="entry name" value="S1"/>
    <property type="match status" value="1"/>
</dbReference>
<proteinExistence type="predicted"/>
<feature type="domain" description="S1 motif" evidence="2">
    <location>
        <begin position="6"/>
        <end position="74"/>
    </location>
</feature>
<dbReference type="SMART" id="SM00316">
    <property type="entry name" value="S1"/>
    <property type="match status" value="1"/>
</dbReference>
<keyword evidence="4" id="KW-1185">Reference proteome</keyword>
<dbReference type="RefSeq" id="WP_201638114.1">
    <property type="nucleotide sequence ID" value="NZ_JAEQNB010000008.1"/>
</dbReference>
<evidence type="ECO:0000313" key="3">
    <source>
        <dbReference type="EMBL" id="MBL0389120.1"/>
    </source>
</evidence>
<feature type="compositionally biased region" description="Basic and acidic residues" evidence="1">
    <location>
        <begin position="86"/>
        <end position="98"/>
    </location>
</feature>
<feature type="compositionally biased region" description="Gly residues" evidence="1">
    <location>
        <begin position="100"/>
        <end position="126"/>
    </location>
</feature>
<reference evidence="3 4" key="1">
    <citation type="submission" date="2021-01" db="EMBL/GenBank/DDBJ databases">
        <title>Tumebacillus sp. strain ITR2 16S ribosomal RNA gene Genome sequencing and assembly.</title>
        <authorList>
            <person name="Kang M."/>
        </authorList>
    </citation>
    <scope>NUCLEOTIDE SEQUENCE [LARGE SCALE GENOMIC DNA]</scope>
    <source>
        <strain evidence="3 4">ITR2</strain>
    </source>
</reference>
<dbReference type="EMBL" id="JAEQNB010000008">
    <property type="protein sequence ID" value="MBL0389120.1"/>
    <property type="molecule type" value="Genomic_DNA"/>
</dbReference>
<evidence type="ECO:0000256" key="1">
    <source>
        <dbReference type="SAM" id="MobiDB-lite"/>
    </source>
</evidence>
<dbReference type="CDD" id="cd05692">
    <property type="entry name" value="S1_RPS1_repeat_hs4"/>
    <property type="match status" value="1"/>
</dbReference>
<dbReference type="Proteomes" id="UP000602284">
    <property type="component" value="Unassembled WGS sequence"/>
</dbReference>
<sequence length="167" mass="17923">MAIELGSKLQGKVTGITHFGAFVLLPGNVTGLVHISEIADTYVKDINEHLKVNDEVTVKVINVDKDGKIGLSIRQAKEPVPGQEAPPKREFRPREDRPPGAGGGGGPRGGGRPMGGGNRGGRGGGNRPERPLQFEDKLTRFLKESEDRLSALKRNESKRGGRGGRRS</sequence>
<dbReference type="NCBIfam" id="NF006363">
    <property type="entry name" value="PRK08582.1"/>
    <property type="match status" value="1"/>
</dbReference>
<name>A0ABS1JFW5_9BACL</name>
<organism evidence="3 4">
    <name type="scientific">Tumebacillus amylolyticus</name>
    <dbReference type="NCBI Taxonomy" id="2801339"/>
    <lineage>
        <taxon>Bacteria</taxon>
        <taxon>Bacillati</taxon>
        <taxon>Bacillota</taxon>
        <taxon>Bacilli</taxon>
        <taxon>Bacillales</taxon>
        <taxon>Alicyclobacillaceae</taxon>
        <taxon>Tumebacillus</taxon>
    </lineage>
</organism>
<dbReference type="InterPro" id="IPR003029">
    <property type="entry name" value="S1_domain"/>
</dbReference>
<evidence type="ECO:0000259" key="2">
    <source>
        <dbReference type="PROSITE" id="PS50126"/>
    </source>
</evidence>
<dbReference type="InterPro" id="IPR050437">
    <property type="entry name" value="Ribos_protein_bS1-like"/>
</dbReference>
<dbReference type="PANTHER" id="PTHR10724">
    <property type="entry name" value="30S RIBOSOMAL PROTEIN S1"/>
    <property type="match status" value="1"/>
</dbReference>
<gene>
    <name evidence="3" type="ORF">JJB07_21225</name>
</gene>
<feature type="region of interest" description="Disordered" evidence="1">
    <location>
        <begin position="70"/>
        <end position="167"/>
    </location>
</feature>